<evidence type="ECO:0000256" key="2">
    <source>
        <dbReference type="ARBA" id="ARBA00007957"/>
    </source>
</evidence>
<dbReference type="SUPFAM" id="SSF46785">
    <property type="entry name" value="Winged helix' DNA-binding domain"/>
    <property type="match status" value="1"/>
</dbReference>
<dbReference type="GO" id="GO:0005737">
    <property type="term" value="C:cytoplasm"/>
    <property type="evidence" value="ECO:0007669"/>
    <property type="project" value="UniProtKB-SubCell"/>
</dbReference>
<evidence type="ECO:0000256" key="1">
    <source>
        <dbReference type="ARBA" id="ARBA00004496"/>
    </source>
</evidence>
<sequence>MVEHSKLCRCSCDTHRHNEQHGHKHSKDCQVTTAIEVLKKAGLKYTKKREKMIEVFINENRYLSARQVQEILTKEYPSLSYDTIYRNLYTYVSLNILEETELNGEKLFRFRCQTHSHHHHFICERCGRTKEIPICPMDYFEDQLKDCQITSHRFEIFGICDYCLAHDSESL</sequence>
<evidence type="ECO:0000313" key="11">
    <source>
        <dbReference type="EMBL" id="SEQ53709.1"/>
    </source>
</evidence>
<proteinExistence type="inferred from homology"/>
<dbReference type="InterPro" id="IPR036390">
    <property type="entry name" value="WH_DNA-bd_sf"/>
</dbReference>
<keyword evidence="4" id="KW-0678">Repressor</keyword>
<dbReference type="PANTHER" id="PTHR33202">
    <property type="entry name" value="ZINC UPTAKE REGULATION PROTEIN"/>
    <property type="match status" value="1"/>
</dbReference>
<gene>
    <name evidence="11" type="ORF">SAMN05421767_10152</name>
</gene>
<dbReference type="STRING" id="137733.SAMN05421767_10152"/>
<keyword evidence="3" id="KW-0963">Cytoplasm</keyword>
<evidence type="ECO:0000256" key="5">
    <source>
        <dbReference type="ARBA" id="ARBA00022833"/>
    </source>
</evidence>
<comment type="subcellular location">
    <subcellularLocation>
        <location evidence="1">Cytoplasm</location>
    </subcellularLocation>
</comment>
<dbReference type="Gene3D" id="3.30.1490.190">
    <property type="match status" value="1"/>
</dbReference>
<evidence type="ECO:0000256" key="6">
    <source>
        <dbReference type="ARBA" id="ARBA00023015"/>
    </source>
</evidence>
<dbReference type="InterPro" id="IPR036388">
    <property type="entry name" value="WH-like_DNA-bd_sf"/>
</dbReference>
<dbReference type="GO" id="GO:0003700">
    <property type="term" value="F:DNA-binding transcription factor activity"/>
    <property type="evidence" value="ECO:0007669"/>
    <property type="project" value="InterPro"/>
</dbReference>
<feature type="binding site" evidence="9">
    <location>
        <position position="163"/>
    </location>
    <ligand>
        <name>Zn(2+)</name>
        <dbReference type="ChEBI" id="CHEBI:29105"/>
    </ligand>
</feature>
<keyword evidence="5 9" id="KW-0862">Zinc</keyword>
<dbReference type="GO" id="GO:1900376">
    <property type="term" value="P:regulation of secondary metabolite biosynthetic process"/>
    <property type="evidence" value="ECO:0007669"/>
    <property type="project" value="TreeGrafter"/>
</dbReference>
<dbReference type="OrthoDB" id="8659436at2"/>
<comment type="similarity">
    <text evidence="2">Belongs to the Fur family.</text>
</comment>
<dbReference type="InterPro" id="IPR043135">
    <property type="entry name" value="Fur_C"/>
</dbReference>
<keyword evidence="8" id="KW-0804">Transcription</keyword>
<keyword evidence="6" id="KW-0805">Transcription regulation</keyword>
<comment type="cofactor">
    <cofactor evidence="10">
        <name>Mn(2+)</name>
        <dbReference type="ChEBI" id="CHEBI:29035"/>
    </cofactor>
    <cofactor evidence="10">
        <name>Fe(2+)</name>
        <dbReference type="ChEBI" id="CHEBI:29033"/>
    </cofactor>
    <text evidence="10">Binds 1 Mn(2+) or Fe(2+) ion per subunit.</text>
</comment>
<dbReference type="AlphaFoldDB" id="A0A1H9GUJ9"/>
<evidence type="ECO:0000256" key="4">
    <source>
        <dbReference type="ARBA" id="ARBA00022491"/>
    </source>
</evidence>
<dbReference type="PANTHER" id="PTHR33202:SF1">
    <property type="entry name" value="FERRIC UPTAKE REGULATION PROTEIN"/>
    <property type="match status" value="1"/>
</dbReference>
<evidence type="ECO:0000256" key="10">
    <source>
        <dbReference type="PIRSR" id="PIRSR602481-2"/>
    </source>
</evidence>
<dbReference type="Pfam" id="PF01475">
    <property type="entry name" value="FUR"/>
    <property type="match status" value="1"/>
</dbReference>
<organism evidence="11 12">
    <name type="scientific">Granulicatella balaenopterae</name>
    <dbReference type="NCBI Taxonomy" id="137733"/>
    <lineage>
        <taxon>Bacteria</taxon>
        <taxon>Bacillati</taxon>
        <taxon>Bacillota</taxon>
        <taxon>Bacilli</taxon>
        <taxon>Lactobacillales</taxon>
        <taxon>Carnobacteriaceae</taxon>
        <taxon>Granulicatella</taxon>
    </lineage>
</organism>
<feature type="binding site" evidence="9">
    <location>
        <position position="126"/>
    </location>
    <ligand>
        <name>Zn(2+)</name>
        <dbReference type="ChEBI" id="CHEBI:29105"/>
    </ligand>
</feature>
<dbReference type="RefSeq" id="WP_089745450.1">
    <property type="nucleotide sequence ID" value="NZ_FOGF01000001.1"/>
</dbReference>
<keyword evidence="10" id="KW-0408">Iron</keyword>
<accession>A0A1H9GUJ9</accession>
<dbReference type="EMBL" id="FOGF01000001">
    <property type="protein sequence ID" value="SEQ53709.1"/>
    <property type="molecule type" value="Genomic_DNA"/>
</dbReference>
<keyword evidence="7" id="KW-0238">DNA-binding</keyword>
<evidence type="ECO:0000256" key="9">
    <source>
        <dbReference type="PIRSR" id="PIRSR602481-1"/>
    </source>
</evidence>
<protein>
    <submittedName>
        <fullName evidence="11">Fur family transcriptional regulator, zinc uptake regulator</fullName>
    </submittedName>
</protein>
<evidence type="ECO:0000256" key="3">
    <source>
        <dbReference type="ARBA" id="ARBA00022490"/>
    </source>
</evidence>
<dbReference type="GO" id="GO:0045892">
    <property type="term" value="P:negative regulation of DNA-templated transcription"/>
    <property type="evidence" value="ECO:0007669"/>
    <property type="project" value="TreeGrafter"/>
</dbReference>
<dbReference type="GO" id="GO:0000976">
    <property type="term" value="F:transcription cis-regulatory region binding"/>
    <property type="evidence" value="ECO:0007669"/>
    <property type="project" value="TreeGrafter"/>
</dbReference>
<dbReference type="CDD" id="cd07153">
    <property type="entry name" value="Fur_like"/>
    <property type="match status" value="1"/>
</dbReference>
<feature type="binding site" evidence="10">
    <location>
        <position position="152"/>
    </location>
    <ligand>
        <name>Fe cation</name>
        <dbReference type="ChEBI" id="CHEBI:24875"/>
    </ligand>
</feature>
<name>A0A1H9GUJ9_9LACT</name>
<dbReference type="Proteomes" id="UP000198556">
    <property type="component" value="Unassembled WGS sequence"/>
</dbReference>
<comment type="cofactor">
    <cofactor evidence="9">
        <name>Zn(2+)</name>
        <dbReference type="ChEBI" id="CHEBI:29105"/>
    </cofactor>
    <text evidence="9">Binds 1 zinc ion per subunit.</text>
</comment>
<dbReference type="GO" id="GO:0008270">
    <property type="term" value="F:zinc ion binding"/>
    <property type="evidence" value="ECO:0007669"/>
    <property type="project" value="TreeGrafter"/>
</dbReference>
<feature type="binding site" evidence="9">
    <location>
        <position position="160"/>
    </location>
    <ligand>
        <name>Zn(2+)</name>
        <dbReference type="ChEBI" id="CHEBI:29105"/>
    </ligand>
</feature>
<keyword evidence="9" id="KW-0479">Metal-binding</keyword>
<reference evidence="11 12" key="1">
    <citation type="submission" date="2016-10" db="EMBL/GenBank/DDBJ databases">
        <authorList>
            <person name="de Groot N.N."/>
        </authorList>
    </citation>
    <scope>NUCLEOTIDE SEQUENCE [LARGE SCALE GENOMIC DNA]</scope>
    <source>
        <strain evidence="11 12">DSM 15827</strain>
    </source>
</reference>
<keyword evidence="12" id="KW-1185">Reference proteome</keyword>
<dbReference type="InterPro" id="IPR002481">
    <property type="entry name" value="FUR"/>
</dbReference>
<dbReference type="Gene3D" id="1.10.10.10">
    <property type="entry name" value="Winged helix-like DNA-binding domain superfamily/Winged helix DNA-binding domain"/>
    <property type="match status" value="1"/>
</dbReference>
<evidence type="ECO:0000256" key="7">
    <source>
        <dbReference type="ARBA" id="ARBA00023125"/>
    </source>
</evidence>
<evidence type="ECO:0000313" key="12">
    <source>
        <dbReference type="Proteomes" id="UP000198556"/>
    </source>
</evidence>
<evidence type="ECO:0000256" key="8">
    <source>
        <dbReference type="ARBA" id="ARBA00023163"/>
    </source>
</evidence>
<feature type="binding site" evidence="10">
    <location>
        <position position="117"/>
    </location>
    <ligand>
        <name>Fe cation</name>
        <dbReference type="ChEBI" id="CHEBI:24875"/>
    </ligand>
</feature>
<feature type="binding site" evidence="9">
    <location>
        <position position="123"/>
    </location>
    <ligand>
        <name>Zn(2+)</name>
        <dbReference type="ChEBI" id="CHEBI:29105"/>
    </ligand>
</feature>